<keyword evidence="4" id="KW-0378">Hydrolase</keyword>
<organism evidence="4 5">
    <name type="scientific">Vibrio metoecus</name>
    <dbReference type="NCBI Taxonomy" id="1481663"/>
    <lineage>
        <taxon>Bacteria</taxon>
        <taxon>Pseudomonadati</taxon>
        <taxon>Pseudomonadota</taxon>
        <taxon>Gammaproteobacteria</taxon>
        <taxon>Vibrionales</taxon>
        <taxon>Vibrionaceae</taxon>
        <taxon>Vibrio</taxon>
    </lineage>
</organism>
<feature type="domain" description="Inner membrane protein YejM N-terminal" evidence="3">
    <location>
        <begin position="16"/>
        <end position="254"/>
    </location>
</feature>
<dbReference type="InterPro" id="IPR024588">
    <property type="entry name" value="YejM_N"/>
</dbReference>
<evidence type="ECO:0000313" key="5">
    <source>
        <dbReference type="Proteomes" id="UP000216173"/>
    </source>
</evidence>
<evidence type="ECO:0000313" key="4">
    <source>
        <dbReference type="EMBL" id="PAR19776.1"/>
    </source>
</evidence>
<gene>
    <name evidence="4" type="ORF">CGU03_15235</name>
</gene>
<name>A0A271VP29_VIBMT</name>
<reference evidence="5" key="1">
    <citation type="submission" date="2017-07" db="EMBL/GenBank/DDBJ databases">
        <authorList>
            <person name="Boucher Y."/>
            <person name="Orata F.D."/>
        </authorList>
    </citation>
    <scope>NUCLEOTIDE SEQUENCE [LARGE SCALE GENOMIC DNA]</scope>
    <source>
        <strain evidence="5">OYP9E10</strain>
    </source>
</reference>
<feature type="domain" description="Sulfatase N-terminal" evidence="2">
    <location>
        <begin position="262"/>
        <end position="537"/>
    </location>
</feature>
<dbReference type="Pfam" id="PF00884">
    <property type="entry name" value="Sulfatase"/>
    <property type="match status" value="1"/>
</dbReference>
<dbReference type="InterPro" id="IPR052701">
    <property type="entry name" value="GAG_Ulvan_Degrading_Sulfatases"/>
</dbReference>
<protein>
    <submittedName>
        <fullName evidence="4">Hydrolase</fullName>
    </submittedName>
</protein>
<proteinExistence type="predicted"/>
<evidence type="ECO:0000259" key="3">
    <source>
        <dbReference type="Pfam" id="PF11893"/>
    </source>
</evidence>
<dbReference type="PANTHER" id="PTHR43751:SF3">
    <property type="entry name" value="SULFATASE N-TERMINAL DOMAIN-CONTAINING PROTEIN"/>
    <property type="match status" value="1"/>
</dbReference>
<keyword evidence="1" id="KW-0812">Transmembrane</keyword>
<dbReference type="InterPro" id="IPR000917">
    <property type="entry name" value="Sulfatase_N"/>
</dbReference>
<dbReference type="InterPro" id="IPR012159">
    <property type="entry name" value="YejM-like"/>
</dbReference>
<dbReference type="AlphaFoldDB" id="A0A271VP29"/>
<feature type="transmembrane region" description="Helical" evidence="1">
    <location>
        <begin position="135"/>
        <end position="159"/>
    </location>
</feature>
<dbReference type="FunFam" id="3.40.720.10:FF:000076">
    <property type="entry name" value="Phosphoglycerol transferase MdoB-like protein, alkaline phosphatase superfamily"/>
    <property type="match status" value="1"/>
</dbReference>
<dbReference type="CDD" id="cd16148">
    <property type="entry name" value="sulfatase_like"/>
    <property type="match status" value="1"/>
</dbReference>
<feature type="transmembrane region" description="Helical" evidence="1">
    <location>
        <begin position="64"/>
        <end position="85"/>
    </location>
</feature>
<dbReference type="Proteomes" id="UP000216173">
    <property type="component" value="Unassembled WGS sequence"/>
</dbReference>
<dbReference type="SUPFAM" id="SSF53649">
    <property type="entry name" value="Alkaline phosphatase-like"/>
    <property type="match status" value="1"/>
</dbReference>
<dbReference type="PIRSF" id="PIRSF004950">
    <property type="entry name" value="Mmb_sulf_HI0842"/>
    <property type="match status" value="1"/>
</dbReference>
<feature type="transmembrane region" description="Helical" evidence="1">
    <location>
        <begin position="171"/>
        <end position="192"/>
    </location>
</feature>
<sequence>MLSNQSHLLRGFHMLLMIKKNIQWLFSHFILNAVLLSLLGLPYLKWMEVSSDNTTVYSYLMTTQFGWFGLFAFAITLSSLTLAWLPSRLLHGIVFVVSWVVSILLMVDIEVYQQYRFHLSGFVWDLLLHGGQQVISVSWYTLVIASLIVLIIGFAQWLIMKLAHHIQSPCFIGVVGSLWLLALISSQMLHAWKDATYDSEIPSYSYHWPLYYPLTAKRFFNQLGVVDAQAARRQQVDFHAPTSSALNYPLRPLRIEPPAQRPNILVIGIDAWRFDDANRDVTPNIAHFGQQATRFTHHLSGGNSTQAGLFSLFYGLPATYWEKFQTSQTRPLLMQALADLNYQFAIYGSAPLNSPPFDRTIFSQIPQLRTVTPGDNSPQRDLRITEDFLTFLNQRDRSQPYFGFLFYDSAHAADFPTSMTPPFTPYWERVDHIKLNNGFNPEPYHNRYRNALYYADSLIGKVLNELKARNELNNTIVIITSDHGEEFNDNQQNYWGHGSNYSMAQVHVPLYIYIPEKEGSVLTHKTTHLDVAPMLMQDVLGVQNPLNEFTLGYPLWQASPQREWTIIGSYFNYALVSDKEILVSYPSGRVEALNAELVPEKVRQISSQQIMQSLQEMRQFLR</sequence>
<keyword evidence="1" id="KW-0472">Membrane</keyword>
<evidence type="ECO:0000259" key="2">
    <source>
        <dbReference type="Pfam" id="PF00884"/>
    </source>
</evidence>
<dbReference type="PANTHER" id="PTHR43751">
    <property type="entry name" value="SULFATASE"/>
    <property type="match status" value="1"/>
</dbReference>
<evidence type="ECO:0000256" key="1">
    <source>
        <dbReference type="SAM" id="Phobius"/>
    </source>
</evidence>
<dbReference type="InterPro" id="IPR017850">
    <property type="entry name" value="Alkaline_phosphatase_core_sf"/>
</dbReference>
<comment type="caution">
    <text evidence="4">The sequence shown here is derived from an EMBL/GenBank/DDBJ whole genome shotgun (WGS) entry which is preliminary data.</text>
</comment>
<dbReference type="Pfam" id="PF11893">
    <property type="entry name" value="DUF3413"/>
    <property type="match status" value="1"/>
</dbReference>
<dbReference type="EMBL" id="NMSH01000029">
    <property type="protein sequence ID" value="PAR19776.1"/>
    <property type="molecule type" value="Genomic_DNA"/>
</dbReference>
<feature type="transmembrane region" description="Helical" evidence="1">
    <location>
        <begin position="21"/>
        <end position="44"/>
    </location>
</feature>
<keyword evidence="1" id="KW-1133">Transmembrane helix</keyword>
<dbReference type="Gene3D" id="3.40.720.10">
    <property type="entry name" value="Alkaline Phosphatase, subunit A"/>
    <property type="match status" value="1"/>
</dbReference>
<accession>A0A271VP29</accession>
<dbReference type="GO" id="GO:0016787">
    <property type="term" value="F:hydrolase activity"/>
    <property type="evidence" value="ECO:0007669"/>
    <property type="project" value="UniProtKB-KW"/>
</dbReference>
<feature type="transmembrane region" description="Helical" evidence="1">
    <location>
        <begin position="92"/>
        <end position="115"/>
    </location>
</feature>